<evidence type="ECO:0000313" key="1">
    <source>
        <dbReference type="EMBL" id="PWN51452.1"/>
    </source>
</evidence>
<keyword evidence="2" id="KW-1185">Reference proteome</keyword>
<dbReference type="Proteomes" id="UP000245626">
    <property type="component" value="Unassembled WGS sequence"/>
</dbReference>
<protein>
    <submittedName>
        <fullName evidence="1">WD40 repeat-like protein</fullName>
    </submittedName>
</protein>
<name>A0ACD0P066_9BASI</name>
<proteinExistence type="predicted"/>
<accession>A0ACD0P066</accession>
<evidence type="ECO:0000313" key="2">
    <source>
        <dbReference type="Proteomes" id="UP000245626"/>
    </source>
</evidence>
<dbReference type="EMBL" id="KZ819842">
    <property type="protein sequence ID" value="PWN51452.1"/>
    <property type="molecule type" value="Genomic_DNA"/>
</dbReference>
<reference evidence="1 2" key="1">
    <citation type="journal article" date="2018" name="Mol. Biol. Evol.">
        <title>Broad Genomic Sampling Reveals a Smut Pathogenic Ancestry of the Fungal Clade Ustilaginomycotina.</title>
        <authorList>
            <person name="Kijpornyongpan T."/>
            <person name="Mondo S.J."/>
            <person name="Barry K."/>
            <person name="Sandor L."/>
            <person name="Lee J."/>
            <person name="Lipzen A."/>
            <person name="Pangilinan J."/>
            <person name="LaButti K."/>
            <person name="Hainaut M."/>
            <person name="Henrissat B."/>
            <person name="Grigoriev I.V."/>
            <person name="Spatafora J.W."/>
            <person name="Aime M.C."/>
        </authorList>
    </citation>
    <scope>NUCLEOTIDE SEQUENCE [LARGE SCALE GENOMIC DNA]</scope>
    <source>
        <strain evidence="1 2">SA 807</strain>
    </source>
</reference>
<organism evidence="1 2">
    <name type="scientific">Violaceomyces palustris</name>
    <dbReference type="NCBI Taxonomy" id="1673888"/>
    <lineage>
        <taxon>Eukaryota</taxon>
        <taxon>Fungi</taxon>
        <taxon>Dikarya</taxon>
        <taxon>Basidiomycota</taxon>
        <taxon>Ustilaginomycotina</taxon>
        <taxon>Ustilaginomycetes</taxon>
        <taxon>Violaceomycetales</taxon>
        <taxon>Violaceomycetaceae</taxon>
        <taxon>Violaceomyces</taxon>
    </lineage>
</organism>
<sequence length="457" mass="49713">MELNPLVIHSFIEVEAASVSVLLPSLDALEGAAAYILVLSSSSPHDPSNPPQMKPKRQSPKPPLWILRFHSPSPVHSVSLGSKHGLISCGDAQGRVSLTSISDYRPRFFWKAHNESILSAEIKDRFIITHGRDNSIKVWRVSPSDSGSLSQKAPPTTGGELPSRMVENLPLPELVKTLEVNSLNYCRFSFYPLPAEGERSNLKGLIAVPNTLDAAFIDIYNIFSGRRLCEAIGKPSTPLAKRERPAILMSLKLFTFQDRSELACLAAYEDGSLTLWSSDSSPHDLLTQARAFSWKVLWSEKRHSEAVMAVDLSPKAEFAISVSADDRLVRYSLDYPRDEKPPVPLSRAVGHPGKASVAIRSDSKLIAVGGWDGNVRLYSTLDLKNAGSLKYHRGSVLSVCFGGGDDDGGAASGKEDEEGEFESSGSDTSDSDHGRTDHSGTMLACGSEDGKVSLWRL</sequence>
<gene>
    <name evidence="1" type="ORF">IE53DRAFT_342323</name>
</gene>